<keyword evidence="3" id="KW-1185">Reference proteome</keyword>
<name>A0A4V4HAJ9_DENBC</name>
<feature type="compositionally biased region" description="Low complexity" evidence="1">
    <location>
        <begin position="44"/>
        <end position="61"/>
    </location>
</feature>
<evidence type="ECO:0000313" key="2">
    <source>
        <dbReference type="EMBL" id="THU75835.1"/>
    </source>
</evidence>
<sequence length="174" mass="17431">MHSSSPSGLLSSPLSSSLPSSSSGLPSTLGRSQNSSLGRSYNNLSSSASSSSSHLASASSSVGGGDILPYAVPSPSPSPQPYRDLRTVVSVYFSVLCSSPTGSAQTQFRSGSDVFKVSQSWGWKSGGLLSEKTTEEKDKGVVSGGGGSGGGGGESLDVPGREVSLRATVLLGIV</sequence>
<accession>A0A4V4HAJ9</accession>
<feature type="compositionally biased region" description="Polar residues" evidence="1">
    <location>
        <begin position="29"/>
        <end position="43"/>
    </location>
</feature>
<proteinExistence type="predicted"/>
<feature type="region of interest" description="Disordered" evidence="1">
    <location>
        <begin position="1"/>
        <end position="61"/>
    </location>
</feature>
<feature type="compositionally biased region" description="Low complexity" evidence="1">
    <location>
        <begin position="1"/>
        <end position="27"/>
    </location>
</feature>
<dbReference type="AlphaFoldDB" id="A0A4V4HAJ9"/>
<dbReference type="EMBL" id="ML181464">
    <property type="protein sequence ID" value="THU75835.1"/>
    <property type="molecule type" value="Genomic_DNA"/>
</dbReference>
<dbReference type="OrthoDB" id="6359943at2759"/>
<evidence type="ECO:0000313" key="3">
    <source>
        <dbReference type="Proteomes" id="UP000297245"/>
    </source>
</evidence>
<organism evidence="2 3">
    <name type="scientific">Dendrothele bispora (strain CBS 962.96)</name>
    <dbReference type="NCBI Taxonomy" id="1314807"/>
    <lineage>
        <taxon>Eukaryota</taxon>
        <taxon>Fungi</taxon>
        <taxon>Dikarya</taxon>
        <taxon>Basidiomycota</taxon>
        <taxon>Agaricomycotina</taxon>
        <taxon>Agaricomycetes</taxon>
        <taxon>Agaricomycetidae</taxon>
        <taxon>Agaricales</taxon>
        <taxon>Agaricales incertae sedis</taxon>
        <taxon>Dendrothele</taxon>
    </lineage>
</organism>
<feature type="compositionally biased region" description="Gly residues" evidence="1">
    <location>
        <begin position="142"/>
        <end position="154"/>
    </location>
</feature>
<protein>
    <submittedName>
        <fullName evidence="2">Uncharacterized protein</fullName>
    </submittedName>
</protein>
<gene>
    <name evidence="2" type="ORF">K435DRAFT_787474</name>
</gene>
<dbReference type="Proteomes" id="UP000297245">
    <property type="component" value="Unassembled WGS sequence"/>
</dbReference>
<feature type="region of interest" description="Disordered" evidence="1">
    <location>
        <begin position="128"/>
        <end position="159"/>
    </location>
</feature>
<dbReference type="PANTHER" id="PTHR47369:SF1">
    <property type="entry name" value="BTB_POZ DOMAIN-CONTAINING PROTEIN"/>
    <property type="match status" value="1"/>
</dbReference>
<dbReference type="PANTHER" id="PTHR47369">
    <property type="entry name" value="BTB/POZ DOMAIN-CONTAINING PROTEIN"/>
    <property type="match status" value="1"/>
</dbReference>
<reference evidence="2 3" key="1">
    <citation type="journal article" date="2019" name="Nat. Ecol. Evol.">
        <title>Megaphylogeny resolves global patterns of mushroom evolution.</title>
        <authorList>
            <person name="Varga T."/>
            <person name="Krizsan K."/>
            <person name="Foldi C."/>
            <person name="Dima B."/>
            <person name="Sanchez-Garcia M."/>
            <person name="Sanchez-Ramirez S."/>
            <person name="Szollosi G.J."/>
            <person name="Szarkandi J.G."/>
            <person name="Papp V."/>
            <person name="Albert L."/>
            <person name="Andreopoulos W."/>
            <person name="Angelini C."/>
            <person name="Antonin V."/>
            <person name="Barry K.W."/>
            <person name="Bougher N.L."/>
            <person name="Buchanan P."/>
            <person name="Buyck B."/>
            <person name="Bense V."/>
            <person name="Catcheside P."/>
            <person name="Chovatia M."/>
            <person name="Cooper J."/>
            <person name="Damon W."/>
            <person name="Desjardin D."/>
            <person name="Finy P."/>
            <person name="Geml J."/>
            <person name="Haridas S."/>
            <person name="Hughes K."/>
            <person name="Justo A."/>
            <person name="Karasinski D."/>
            <person name="Kautmanova I."/>
            <person name="Kiss B."/>
            <person name="Kocsube S."/>
            <person name="Kotiranta H."/>
            <person name="LaButti K.M."/>
            <person name="Lechner B.E."/>
            <person name="Liimatainen K."/>
            <person name="Lipzen A."/>
            <person name="Lukacs Z."/>
            <person name="Mihaltcheva S."/>
            <person name="Morgado L.N."/>
            <person name="Niskanen T."/>
            <person name="Noordeloos M.E."/>
            <person name="Ohm R.A."/>
            <person name="Ortiz-Santana B."/>
            <person name="Ovrebo C."/>
            <person name="Racz N."/>
            <person name="Riley R."/>
            <person name="Savchenko A."/>
            <person name="Shiryaev A."/>
            <person name="Soop K."/>
            <person name="Spirin V."/>
            <person name="Szebenyi C."/>
            <person name="Tomsovsky M."/>
            <person name="Tulloss R.E."/>
            <person name="Uehling J."/>
            <person name="Grigoriev I.V."/>
            <person name="Vagvolgyi C."/>
            <person name="Papp T."/>
            <person name="Martin F.M."/>
            <person name="Miettinen O."/>
            <person name="Hibbett D.S."/>
            <person name="Nagy L.G."/>
        </authorList>
    </citation>
    <scope>NUCLEOTIDE SEQUENCE [LARGE SCALE GENOMIC DNA]</scope>
    <source>
        <strain evidence="2 3">CBS 962.96</strain>
    </source>
</reference>
<evidence type="ECO:0000256" key="1">
    <source>
        <dbReference type="SAM" id="MobiDB-lite"/>
    </source>
</evidence>